<name>A0A5J4KYF2_9ZZZZ</name>
<keyword evidence="1" id="KW-1133">Transmembrane helix</keyword>
<evidence type="ECO:0000256" key="1">
    <source>
        <dbReference type="SAM" id="Phobius"/>
    </source>
</evidence>
<sequence length="142" mass="15767">MEEIGIVKEIIGPKAIVVVQRQSGCDSCPGGSICKLSGNDAEIEAVNEVKAKVGDSVRIAFKPYTYLKGTVFIYGIPAIMLIIGAIVGKEYLSRFLPNIDPDIISAIGGFSFFILTFFFMKVWMKRYEGKKEYMPVIIEIME</sequence>
<dbReference type="PANTHER" id="PTHR35867">
    <property type="entry name" value="PROTEIN RSEC"/>
    <property type="match status" value="1"/>
</dbReference>
<accession>A0A5J4KYF2</accession>
<reference evidence="2" key="1">
    <citation type="submission" date="2019-10" db="EMBL/GenBank/DDBJ databases">
        <title>Metagenomic sequencing of thiosulfate-disproportionating enrichment culture.</title>
        <authorList>
            <person name="Umezawa K."/>
            <person name="Kojima H."/>
            <person name="Fukui M."/>
        </authorList>
    </citation>
    <scope>NUCLEOTIDE SEQUENCE</scope>
    <source>
        <strain evidence="2">45J</strain>
    </source>
</reference>
<proteinExistence type="predicted"/>
<dbReference type="EMBL" id="BLAB01000001">
    <property type="protein sequence ID" value="GER92975.1"/>
    <property type="molecule type" value="Genomic_DNA"/>
</dbReference>
<comment type="caution">
    <text evidence="2">The sequence shown here is derived from an EMBL/GenBank/DDBJ whole genome shotgun (WGS) entry which is preliminary data.</text>
</comment>
<dbReference type="PIRSF" id="PIRSF004923">
    <property type="entry name" value="RseC"/>
    <property type="match status" value="1"/>
</dbReference>
<dbReference type="InterPro" id="IPR026268">
    <property type="entry name" value="RseC"/>
</dbReference>
<dbReference type="PANTHER" id="PTHR35867:SF1">
    <property type="entry name" value="PROTEIN RSEC"/>
    <property type="match status" value="1"/>
</dbReference>
<dbReference type="AlphaFoldDB" id="A0A5J4KYF2"/>
<keyword evidence="1" id="KW-0472">Membrane</keyword>
<gene>
    <name evidence="2" type="ORF">A45J_0706</name>
</gene>
<keyword evidence="1" id="KW-0812">Transmembrane</keyword>
<dbReference type="Pfam" id="PF04246">
    <property type="entry name" value="RseC_MucC"/>
    <property type="match status" value="1"/>
</dbReference>
<feature type="transmembrane region" description="Helical" evidence="1">
    <location>
        <begin position="103"/>
        <end position="124"/>
    </location>
</feature>
<evidence type="ECO:0000313" key="2">
    <source>
        <dbReference type="EMBL" id="GER92975.1"/>
    </source>
</evidence>
<feature type="transmembrane region" description="Helical" evidence="1">
    <location>
        <begin position="71"/>
        <end position="91"/>
    </location>
</feature>
<dbReference type="InterPro" id="IPR007359">
    <property type="entry name" value="SigmaE_reg_RseC_MucC"/>
</dbReference>
<organism evidence="2">
    <name type="scientific">hot springs metagenome</name>
    <dbReference type="NCBI Taxonomy" id="433727"/>
    <lineage>
        <taxon>unclassified sequences</taxon>
        <taxon>metagenomes</taxon>
        <taxon>ecological metagenomes</taxon>
    </lineage>
</organism>
<evidence type="ECO:0008006" key="3">
    <source>
        <dbReference type="Google" id="ProtNLM"/>
    </source>
</evidence>
<protein>
    <recommendedName>
        <fullName evidence="3">Fis family transcriptional regulator</fullName>
    </recommendedName>
</protein>